<keyword evidence="3" id="KW-1185">Reference proteome</keyword>
<protein>
    <recommendedName>
        <fullName evidence="4">Secreted protein</fullName>
    </recommendedName>
</protein>
<proteinExistence type="predicted"/>
<accession>A0A8T0HKT3</accession>
<feature type="signal peptide" evidence="1">
    <location>
        <begin position="1"/>
        <end position="27"/>
    </location>
</feature>
<evidence type="ECO:0008006" key="4">
    <source>
        <dbReference type="Google" id="ProtNLM"/>
    </source>
</evidence>
<organism evidence="2 3">
    <name type="scientific">Ceratodon purpureus</name>
    <name type="common">Fire moss</name>
    <name type="synonym">Dicranum purpureum</name>
    <dbReference type="NCBI Taxonomy" id="3225"/>
    <lineage>
        <taxon>Eukaryota</taxon>
        <taxon>Viridiplantae</taxon>
        <taxon>Streptophyta</taxon>
        <taxon>Embryophyta</taxon>
        <taxon>Bryophyta</taxon>
        <taxon>Bryophytina</taxon>
        <taxon>Bryopsida</taxon>
        <taxon>Dicranidae</taxon>
        <taxon>Pseudoditrichales</taxon>
        <taxon>Ditrichaceae</taxon>
        <taxon>Ceratodon</taxon>
    </lineage>
</organism>
<comment type="caution">
    <text evidence="2">The sequence shown here is derived from an EMBL/GenBank/DDBJ whole genome shotgun (WGS) entry which is preliminary data.</text>
</comment>
<evidence type="ECO:0000313" key="3">
    <source>
        <dbReference type="Proteomes" id="UP000822688"/>
    </source>
</evidence>
<dbReference type="EMBL" id="CM026426">
    <property type="protein sequence ID" value="KAG0571348.1"/>
    <property type="molecule type" value="Genomic_DNA"/>
</dbReference>
<name>A0A8T0HKT3_CERPU</name>
<evidence type="ECO:0000256" key="1">
    <source>
        <dbReference type="SAM" id="SignalP"/>
    </source>
</evidence>
<dbReference type="Proteomes" id="UP000822688">
    <property type="component" value="Chromosome V"/>
</dbReference>
<keyword evidence="1" id="KW-0732">Signal</keyword>
<gene>
    <name evidence="2" type="ORF">KC19_VG004000</name>
</gene>
<evidence type="ECO:0000313" key="2">
    <source>
        <dbReference type="EMBL" id="KAG0571348.1"/>
    </source>
</evidence>
<dbReference type="AlphaFoldDB" id="A0A8T0HKT3"/>
<sequence length="93" mass="10218">MRSEAVLLLLLQRAAFFATSNVAVTSAEWCSGVSRRIERGVEENWATVSSGGASFLSCRAAMRDGKEWPWLCETGKKQTPALPTLPFPVQIVF</sequence>
<reference evidence="2" key="1">
    <citation type="submission" date="2020-06" db="EMBL/GenBank/DDBJ databases">
        <title>WGS assembly of Ceratodon purpureus strain R40.</title>
        <authorList>
            <person name="Carey S.B."/>
            <person name="Jenkins J."/>
            <person name="Shu S."/>
            <person name="Lovell J.T."/>
            <person name="Sreedasyam A."/>
            <person name="Maumus F."/>
            <person name="Tiley G.P."/>
            <person name="Fernandez-Pozo N."/>
            <person name="Barry K."/>
            <person name="Chen C."/>
            <person name="Wang M."/>
            <person name="Lipzen A."/>
            <person name="Daum C."/>
            <person name="Saski C.A."/>
            <person name="Payton A.C."/>
            <person name="Mcbreen J.C."/>
            <person name="Conrad R.E."/>
            <person name="Kollar L.M."/>
            <person name="Olsson S."/>
            <person name="Huttunen S."/>
            <person name="Landis J.B."/>
            <person name="Wickett N.J."/>
            <person name="Johnson M.G."/>
            <person name="Rensing S.A."/>
            <person name="Grimwood J."/>
            <person name="Schmutz J."/>
            <person name="Mcdaniel S.F."/>
        </authorList>
    </citation>
    <scope>NUCLEOTIDE SEQUENCE</scope>
    <source>
        <strain evidence="2">R40</strain>
    </source>
</reference>
<feature type="chain" id="PRO_5035744296" description="Secreted protein" evidence="1">
    <location>
        <begin position="28"/>
        <end position="93"/>
    </location>
</feature>